<proteinExistence type="predicted"/>
<protein>
    <submittedName>
        <fullName evidence="1">Uncharacterized protein</fullName>
    </submittedName>
</protein>
<gene>
    <name evidence="1" type="primary">ST1720</name>
    <name evidence="1" type="ordered locus">STK_17200</name>
</gene>
<dbReference type="EMBL" id="BA000023">
    <property type="protein sequence ID" value="BAB66807.1"/>
    <property type="molecule type" value="Genomic_DNA"/>
</dbReference>
<dbReference type="AlphaFoldDB" id="Q96ZW6"/>
<dbReference type="KEGG" id="sto:STK_17200"/>
<dbReference type="Proteomes" id="UP000001015">
    <property type="component" value="Chromosome"/>
</dbReference>
<sequence length="107" mass="12169">MNKFLKANFLFSLNEEKISFSFNDSDSCSLSRVIVLSTFYRSSYTYKLHYTYKPHEYICFTISSSIFRQSDCTDIAISTTLVCEPLARNAGSRDNTTPNIGYSANKA</sequence>
<dbReference type="STRING" id="273063.STK_17200"/>
<reference evidence="2" key="1">
    <citation type="journal article" date="2001" name="DNA Res.">
        <title>Complete genome sequence of an aerobic thermoacidophilic Crenarchaeon, Sulfolobus tokodaii strain7.</title>
        <authorList>
            <person name="Kawarabayasi Y."/>
            <person name="Hino Y."/>
            <person name="Horikawa H."/>
            <person name="Jin-no K."/>
            <person name="Takahashi M."/>
            <person name="Sekine M."/>
            <person name="Baba S."/>
            <person name="Ankai A."/>
            <person name="Kosugi H."/>
            <person name="Hosoyama A."/>
            <person name="Fukui S."/>
            <person name="Nagai Y."/>
            <person name="Nishijima K."/>
            <person name="Otsuka R."/>
            <person name="Nakazawa H."/>
            <person name="Takamiya M."/>
            <person name="Kato Y."/>
            <person name="Yoshizawa T."/>
            <person name="Tanaka T."/>
            <person name="Kudoh Y."/>
            <person name="Yamazaki J."/>
            <person name="Kushida N."/>
            <person name="Oguchi A."/>
            <person name="Aoki K."/>
            <person name="Masuda S."/>
            <person name="Yanagii M."/>
            <person name="Nishimura M."/>
            <person name="Yamagishi A."/>
            <person name="Oshima T."/>
            <person name="Kikuchi H."/>
        </authorList>
    </citation>
    <scope>NUCLEOTIDE SEQUENCE [LARGE SCALE GENOMIC DNA]</scope>
    <source>
        <strain evidence="2">DSM 16993 / JCM 10545 / NBRC 100140 / 7</strain>
    </source>
</reference>
<evidence type="ECO:0000313" key="2">
    <source>
        <dbReference type="Proteomes" id="UP000001015"/>
    </source>
</evidence>
<keyword evidence="2" id="KW-1185">Reference proteome</keyword>
<evidence type="ECO:0000313" key="1">
    <source>
        <dbReference type="EMBL" id="BAB66807.1"/>
    </source>
</evidence>
<name>Q96ZW6_SULTO</name>
<accession>Q96ZW6</accession>
<organism evidence="1 2">
    <name type="scientific">Sulfurisphaera tokodaii (strain DSM 16993 / JCM 10545 / NBRC 100140 / 7)</name>
    <name type="common">Sulfolobus tokodaii</name>
    <dbReference type="NCBI Taxonomy" id="273063"/>
    <lineage>
        <taxon>Archaea</taxon>
        <taxon>Thermoproteota</taxon>
        <taxon>Thermoprotei</taxon>
        <taxon>Sulfolobales</taxon>
        <taxon>Sulfolobaceae</taxon>
        <taxon>Sulfurisphaera</taxon>
    </lineage>
</organism>